<proteinExistence type="inferred from homology"/>
<dbReference type="AlphaFoldDB" id="A1AQM0"/>
<protein>
    <submittedName>
        <fullName evidence="7">D-isomer specific 2-hydroxyacid dehydrogenase, NAD-binding protein</fullName>
    </submittedName>
</protein>
<accession>A1AQM0</accession>
<dbReference type="KEGG" id="ppd:Ppro_2032"/>
<name>A1AQM0_PELPD</name>
<dbReference type="PANTHER" id="PTHR43761:SF1">
    <property type="entry name" value="D-ISOMER SPECIFIC 2-HYDROXYACID DEHYDROGENASE CATALYTIC DOMAIN-CONTAINING PROTEIN-RELATED"/>
    <property type="match status" value="1"/>
</dbReference>
<reference evidence="7 8" key="1">
    <citation type="submission" date="2006-10" db="EMBL/GenBank/DDBJ databases">
        <title>Complete sequence of chromosome of Pelobacter propionicus DSM 2379.</title>
        <authorList>
            <consortium name="US DOE Joint Genome Institute"/>
            <person name="Copeland A."/>
            <person name="Lucas S."/>
            <person name="Lapidus A."/>
            <person name="Barry K."/>
            <person name="Detter J.C."/>
            <person name="Glavina del Rio T."/>
            <person name="Hammon N."/>
            <person name="Israni S."/>
            <person name="Dalin E."/>
            <person name="Tice H."/>
            <person name="Pitluck S."/>
            <person name="Saunders E."/>
            <person name="Brettin T."/>
            <person name="Bruce D."/>
            <person name="Han C."/>
            <person name="Tapia R."/>
            <person name="Schmutz J."/>
            <person name="Larimer F."/>
            <person name="Land M."/>
            <person name="Hauser L."/>
            <person name="Kyrpides N."/>
            <person name="Kim E."/>
            <person name="Lovley D."/>
            <person name="Richardson P."/>
        </authorList>
    </citation>
    <scope>NUCLEOTIDE SEQUENCE [LARGE SCALE GENOMIC DNA]</scope>
    <source>
        <strain evidence="8">DSM 2379 / NBRC 103807 / OttBd1</strain>
    </source>
</reference>
<dbReference type="Proteomes" id="UP000006732">
    <property type="component" value="Chromosome"/>
</dbReference>
<feature type="domain" description="D-isomer specific 2-hydroxyacid dehydrogenase catalytic" evidence="5">
    <location>
        <begin position="19"/>
        <end position="320"/>
    </location>
</feature>
<dbReference type="EMBL" id="CP000482">
    <property type="protein sequence ID" value="ABK99640.1"/>
    <property type="molecule type" value="Genomic_DNA"/>
</dbReference>
<dbReference type="OrthoDB" id="9793626at2"/>
<dbReference type="InterPro" id="IPR036291">
    <property type="entry name" value="NAD(P)-bd_dom_sf"/>
</dbReference>
<feature type="domain" description="D-isomer specific 2-hydroxyacid dehydrogenase NAD-binding" evidence="6">
    <location>
        <begin position="111"/>
        <end position="291"/>
    </location>
</feature>
<dbReference type="SUPFAM" id="SSF52283">
    <property type="entry name" value="Formate/glycerate dehydrogenase catalytic domain-like"/>
    <property type="match status" value="1"/>
</dbReference>
<dbReference type="RefSeq" id="WP_011735906.1">
    <property type="nucleotide sequence ID" value="NC_008609.1"/>
</dbReference>
<evidence type="ECO:0000256" key="3">
    <source>
        <dbReference type="ARBA" id="ARBA00023027"/>
    </source>
</evidence>
<keyword evidence="3" id="KW-0520">NAD</keyword>
<dbReference type="InterPro" id="IPR006140">
    <property type="entry name" value="D-isomer_DH_NAD-bd"/>
</dbReference>
<dbReference type="PROSITE" id="PS00670">
    <property type="entry name" value="D_2_HYDROXYACID_DH_2"/>
    <property type="match status" value="1"/>
</dbReference>
<comment type="similarity">
    <text evidence="1 4">Belongs to the D-isomer specific 2-hydroxyacid dehydrogenase family.</text>
</comment>
<keyword evidence="8" id="KW-1185">Reference proteome</keyword>
<dbReference type="eggNOG" id="COG1052">
    <property type="taxonomic scope" value="Bacteria"/>
</dbReference>
<dbReference type="InterPro" id="IPR029753">
    <property type="entry name" value="D-isomer_DH_CS"/>
</dbReference>
<dbReference type="CDD" id="cd12162">
    <property type="entry name" value="2-Hacid_dh_4"/>
    <property type="match status" value="1"/>
</dbReference>
<dbReference type="PROSITE" id="PS00671">
    <property type="entry name" value="D_2_HYDROXYACID_DH_3"/>
    <property type="match status" value="1"/>
</dbReference>
<evidence type="ECO:0000259" key="6">
    <source>
        <dbReference type="Pfam" id="PF02826"/>
    </source>
</evidence>
<dbReference type="FunFam" id="3.40.50.720:FF:000203">
    <property type="entry name" value="D-3-phosphoglycerate dehydrogenase (SerA)"/>
    <property type="match status" value="1"/>
</dbReference>
<evidence type="ECO:0000313" key="7">
    <source>
        <dbReference type="EMBL" id="ABK99640.1"/>
    </source>
</evidence>
<dbReference type="SUPFAM" id="SSF51735">
    <property type="entry name" value="NAD(P)-binding Rossmann-fold domains"/>
    <property type="match status" value="1"/>
</dbReference>
<dbReference type="GO" id="GO:0016616">
    <property type="term" value="F:oxidoreductase activity, acting on the CH-OH group of donors, NAD or NADP as acceptor"/>
    <property type="evidence" value="ECO:0007669"/>
    <property type="project" value="InterPro"/>
</dbReference>
<gene>
    <name evidence="7" type="ordered locus">Ppro_2032</name>
</gene>
<dbReference type="InterPro" id="IPR006139">
    <property type="entry name" value="D-isomer_2_OHA_DH_cat_dom"/>
</dbReference>
<organism evidence="7 8">
    <name type="scientific">Pelobacter propionicus (strain DSM 2379 / NBRC 103807 / OttBd1)</name>
    <dbReference type="NCBI Taxonomy" id="338966"/>
    <lineage>
        <taxon>Bacteria</taxon>
        <taxon>Pseudomonadati</taxon>
        <taxon>Thermodesulfobacteriota</taxon>
        <taxon>Desulfuromonadia</taxon>
        <taxon>Desulfuromonadales</taxon>
        <taxon>Desulfuromonadaceae</taxon>
        <taxon>Pelobacter</taxon>
    </lineage>
</organism>
<sequence length="331" mass="34935">MSEKSRIVILDGHTINPGDASWEPLEALGECVIHGRTPPELIVERAREARVILTSKCTLSAAVLAALPKLEYLSVLATGYNNVDIVAAGRRGIPVSNVPAYATETVAQAVFALLLELTSAVGAHAAAVRGGEWVDCPDFCFYRKTILELNGLTLGVVGYGSTGQAVARIANAFGMRVLVHAQRIPRHLGQLPVRLVPLEELFETADVISLNCPQTRENSGFVNAGLLARMKPSSLLINTSRGGLINEADLDRALRDGIIAGAGLDVLAHEPPRGDNPLLSAPNCIITPHLAWASLAARTRLVGMAAANVASFLAAAPVNVINGEYLPAARG</sequence>
<evidence type="ECO:0000259" key="5">
    <source>
        <dbReference type="Pfam" id="PF00389"/>
    </source>
</evidence>
<evidence type="ECO:0000313" key="8">
    <source>
        <dbReference type="Proteomes" id="UP000006732"/>
    </source>
</evidence>
<dbReference type="InterPro" id="IPR050418">
    <property type="entry name" value="D-iso_2-hydroxyacid_DH_PdxB"/>
</dbReference>
<keyword evidence="2 4" id="KW-0560">Oxidoreductase</keyword>
<dbReference type="GO" id="GO:0051287">
    <property type="term" value="F:NAD binding"/>
    <property type="evidence" value="ECO:0007669"/>
    <property type="project" value="InterPro"/>
</dbReference>
<dbReference type="Gene3D" id="3.40.50.720">
    <property type="entry name" value="NAD(P)-binding Rossmann-like Domain"/>
    <property type="match status" value="2"/>
</dbReference>
<evidence type="ECO:0000256" key="1">
    <source>
        <dbReference type="ARBA" id="ARBA00005854"/>
    </source>
</evidence>
<dbReference type="PANTHER" id="PTHR43761">
    <property type="entry name" value="D-ISOMER SPECIFIC 2-HYDROXYACID DEHYDROGENASE FAMILY PROTEIN (AFU_ORTHOLOGUE AFUA_1G13630)"/>
    <property type="match status" value="1"/>
</dbReference>
<dbReference type="Pfam" id="PF02826">
    <property type="entry name" value="2-Hacid_dh_C"/>
    <property type="match status" value="1"/>
</dbReference>
<dbReference type="HOGENOM" id="CLU_019796_1_3_7"/>
<evidence type="ECO:0000256" key="4">
    <source>
        <dbReference type="RuleBase" id="RU003719"/>
    </source>
</evidence>
<evidence type="ECO:0000256" key="2">
    <source>
        <dbReference type="ARBA" id="ARBA00023002"/>
    </source>
</evidence>
<dbReference type="STRING" id="338966.Ppro_2032"/>
<dbReference type="Pfam" id="PF00389">
    <property type="entry name" value="2-Hacid_dh"/>
    <property type="match status" value="1"/>
</dbReference>